<dbReference type="SUPFAM" id="SSF53720">
    <property type="entry name" value="ALDH-like"/>
    <property type="match status" value="1"/>
</dbReference>
<reference evidence="4" key="1">
    <citation type="journal article" date="2017" name="Front. Plant Sci.">
        <title>Transcriptome-Guided Mining of Genes Involved in Crocin Biosynthesis.</title>
        <authorList>
            <person name="Ji A."/>
            <person name="Jia J."/>
            <person name="Xu Z."/>
            <person name="Li Y."/>
            <person name="Bi W."/>
            <person name="Ren F."/>
            <person name="He C."/>
            <person name="Liu J."/>
            <person name="Hu K."/>
            <person name="Song J."/>
        </authorList>
    </citation>
    <scope>NUCLEOTIDE SEQUENCE</scope>
    <source>
        <tissue evidence="4">Fruits</tissue>
    </source>
</reference>
<proteinExistence type="evidence at transcript level"/>
<comment type="similarity">
    <text evidence="1">Belongs to the aldehyde dehydrogenase family.</text>
</comment>
<dbReference type="InterPro" id="IPR016163">
    <property type="entry name" value="Ald_DH_C"/>
</dbReference>
<dbReference type="InterPro" id="IPR016160">
    <property type="entry name" value="Ald_DH_CS_CYS"/>
</dbReference>
<dbReference type="EMBL" id="KY631928">
    <property type="protein sequence ID" value="ARU08112.1"/>
    <property type="molecule type" value="mRNA"/>
</dbReference>
<feature type="domain" description="Aldehyde dehydrogenase" evidence="3">
    <location>
        <begin position="30"/>
        <end position="495"/>
    </location>
</feature>
<protein>
    <submittedName>
        <fullName evidence="4">ALDH18</fullName>
    </submittedName>
</protein>
<dbReference type="Gene3D" id="3.40.309.10">
    <property type="entry name" value="Aldehyde Dehydrogenase, Chain A, domain 2"/>
    <property type="match status" value="1"/>
</dbReference>
<evidence type="ECO:0000259" key="3">
    <source>
        <dbReference type="Pfam" id="PF00171"/>
    </source>
</evidence>
<keyword evidence="2" id="KW-0560">Oxidoreductase</keyword>
<name>A0A288W8G1_GARJA</name>
<sequence length="505" mass="55395">MSLFEEITIQQVGITYKQPLGLFINNEYTASSDGGKIQTINPATEEYITSFYAGTEEDADRAVGAAREAFENHWRKTSPKERGDLLYKLANIVEREKVLLAALETLDSGKPYHSNSLGDINEVIKVTRYFAGAADKFNQGNISSSNHDKYGYSLKVPYGVVAHVIPWNYPLLMACWKLQGCLAAGNCIVVKPAENTSLSLLYFAQLVKEAGFPPGVFNVVPGYGPVAGSRLALHPDVDKIGFTGSTTVGKKIMSMAGQSNLKDVTLECGGKTAAIVLGDAILEDAIDWLTLGIFFNSGQNCTANSRIYVQESIFDEFLSKFKENTFKNWKFGNNYDPFDPECTMGPLISKVQYDRVSGYLSHGKETEKLEAIELGVVKNGIGFFVPPTIFINVPQDSKLCKEEIFGPVAVISTFKNYDEAVALANDSDYGLASCIFTENVRKANQFVRDARSGTVYVNCSNEDDISLPFGGFKMSGIGRELGYAGMESYLQLKSVHMNIGNPSFL</sequence>
<evidence type="ECO:0000313" key="4">
    <source>
        <dbReference type="EMBL" id="ARU08112.1"/>
    </source>
</evidence>
<dbReference type="Gene3D" id="3.40.605.10">
    <property type="entry name" value="Aldehyde Dehydrogenase, Chain A, domain 1"/>
    <property type="match status" value="1"/>
</dbReference>
<dbReference type="GO" id="GO:0016620">
    <property type="term" value="F:oxidoreductase activity, acting on the aldehyde or oxo group of donors, NAD or NADP as acceptor"/>
    <property type="evidence" value="ECO:0007669"/>
    <property type="project" value="InterPro"/>
</dbReference>
<dbReference type="FunFam" id="3.40.309.10:FF:000012">
    <property type="entry name" value="Betaine aldehyde dehydrogenase"/>
    <property type="match status" value="1"/>
</dbReference>
<evidence type="ECO:0000256" key="1">
    <source>
        <dbReference type="ARBA" id="ARBA00009986"/>
    </source>
</evidence>
<dbReference type="InterPro" id="IPR016162">
    <property type="entry name" value="Ald_DH_N"/>
</dbReference>
<accession>A0A288W8G1</accession>
<dbReference type="PROSITE" id="PS00070">
    <property type="entry name" value="ALDEHYDE_DEHYDR_CYS"/>
    <property type="match status" value="1"/>
</dbReference>
<evidence type="ECO:0000256" key="2">
    <source>
        <dbReference type="ARBA" id="ARBA00023002"/>
    </source>
</evidence>
<organism evidence="4">
    <name type="scientific">Gardenia jasminoides</name>
    <name type="common">Cape jasmine</name>
    <name type="synonym">Gardenia augusta</name>
    <dbReference type="NCBI Taxonomy" id="114476"/>
    <lineage>
        <taxon>Eukaryota</taxon>
        <taxon>Viridiplantae</taxon>
        <taxon>Streptophyta</taxon>
        <taxon>Embryophyta</taxon>
        <taxon>Tracheophyta</taxon>
        <taxon>Spermatophyta</taxon>
        <taxon>Magnoliopsida</taxon>
        <taxon>eudicotyledons</taxon>
        <taxon>Gunneridae</taxon>
        <taxon>Pentapetalae</taxon>
        <taxon>asterids</taxon>
        <taxon>lamiids</taxon>
        <taxon>Gentianales</taxon>
        <taxon>Rubiaceae</taxon>
        <taxon>Ixoroideae</taxon>
        <taxon>Gardenieae complex</taxon>
        <taxon>Gardenieae - Pavetteae clade</taxon>
        <taxon>Gardenieae</taxon>
        <taxon>Gardenia</taxon>
    </lineage>
</organism>
<dbReference type="Pfam" id="PF00171">
    <property type="entry name" value="Aldedh"/>
    <property type="match status" value="1"/>
</dbReference>
<dbReference type="InterPro" id="IPR016161">
    <property type="entry name" value="Ald_DH/histidinol_DH"/>
</dbReference>
<dbReference type="InterPro" id="IPR015590">
    <property type="entry name" value="Aldehyde_DH_dom"/>
</dbReference>
<dbReference type="AlphaFoldDB" id="A0A288W8G1"/>
<dbReference type="FunFam" id="3.40.605.10:FF:000001">
    <property type="entry name" value="Aldehyde dehydrogenase 1"/>
    <property type="match status" value="1"/>
</dbReference>
<dbReference type="PANTHER" id="PTHR11699">
    <property type="entry name" value="ALDEHYDE DEHYDROGENASE-RELATED"/>
    <property type="match status" value="1"/>
</dbReference>